<evidence type="ECO:0000256" key="6">
    <source>
        <dbReference type="ARBA" id="ARBA00022741"/>
    </source>
</evidence>
<evidence type="ECO:0000313" key="10">
    <source>
        <dbReference type="Proteomes" id="UP000001514"/>
    </source>
</evidence>
<dbReference type="SMART" id="SM00904">
    <property type="entry name" value="Flavokinase"/>
    <property type="match status" value="1"/>
</dbReference>
<dbReference type="GO" id="GO:0009231">
    <property type="term" value="P:riboflavin biosynthetic process"/>
    <property type="evidence" value="ECO:0007669"/>
    <property type="project" value="InterPro"/>
</dbReference>
<dbReference type="FunFam" id="3.40.50.1000:FF:000119">
    <property type="entry name" value="Bifunctional riboflavin kinase/FMN phosphatase"/>
    <property type="match status" value="1"/>
</dbReference>
<dbReference type="SUPFAM" id="SSF56784">
    <property type="entry name" value="HAD-like"/>
    <property type="match status" value="1"/>
</dbReference>
<dbReference type="PANTHER" id="PTHR22749:SF6">
    <property type="entry name" value="RIBOFLAVIN KINASE"/>
    <property type="match status" value="1"/>
</dbReference>
<dbReference type="FunCoup" id="D8RYS4">
    <property type="interactions" value="412"/>
</dbReference>
<dbReference type="Gene3D" id="1.10.150.240">
    <property type="entry name" value="Putative phosphatase, domain 2"/>
    <property type="match status" value="1"/>
</dbReference>
<organism evidence="10">
    <name type="scientific">Selaginella moellendorffii</name>
    <name type="common">Spikemoss</name>
    <dbReference type="NCBI Taxonomy" id="88036"/>
    <lineage>
        <taxon>Eukaryota</taxon>
        <taxon>Viridiplantae</taxon>
        <taxon>Streptophyta</taxon>
        <taxon>Embryophyta</taxon>
        <taxon>Tracheophyta</taxon>
        <taxon>Lycopodiopsida</taxon>
        <taxon>Selaginellales</taxon>
        <taxon>Selaginellaceae</taxon>
        <taxon>Selaginella</taxon>
    </lineage>
</organism>
<evidence type="ECO:0000313" key="9">
    <source>
        <dbReference type="EMBL" id="EFJ22483.1"/>
    </source>
</evidence>
<dbReference type="eggNOG" id="KOG3110">
    <property type="taxonomic scope" value="Eukaryota"/>
</dbReference>
<dbReference type="InterPro" id="IPR036412">
    <property type="entry name" value="HAD-like_sf"/>
</dbReference>
<proteinExistence type="predicted"/>
<dbReference type="PANTHER" id="PTHR22749">
    <property type="entry name" value="RIBOFLAVIN KINASE/FMN ADENYLYLTRANSFERASE"/>
    <property type="match status" value="1"/>
</dbReference>
<dbReference type="InterPro" id="IPR023214">
    <property type="entry name" value="HAD_sf"/>
</dbReference>
<protein>
    <recommendedName>
        <fullName evidence="2">riboflavin kinase</fullName>
        <ecNumber evidence="2">2.7.1.26</ecNumber>
    </recommendedName>
</protein>
<dbReference type="NCBIfam" id="TIGR01509">
    <property type="entry name" value="HAD-SF-IA-v3"/>
    <property type="match status" value="1"/>
</dbReference>
<dbReference type="Pfam" id="PF01687">
    <property type="entry name" value="Flavokinase"/>
    <property type="match status" value="1"/>
</dbReference>
<dbReference type="InterPro" id="IPR023468">
    <property type="entry name" value="Riboflavin_kinase"/>
</dbReference>
<evidence type="ECO:0000256" key="7">
    <source>
        <dbReference type="ARBA" id="ARBA00022840"/>
    </source>
</evidence>
<evidence type="ECO:0000259" key="8">
    <source>
        <dbReference type="SMART" id="SM00904"/>
    </source>
</evidence>
<dbReference type="Pfam" id="PF00702">
    <property type="entry name" value="Hydrolase"/>
    <property type="match status" value="1"/>
</dbReference>
<dbReference type="HOGENOM" id="CLU_048437_3_1_1"/>
<dbReference type="Gene3D" id="2.40.30.30">
    <property type="entry name" value="Riboflavin kinase-like"/>
    <property type="match status" value="1"/>
</dbReference>
<dbReference type="FunFam" id="2.40.30.30:FF:000005">
    <property type="entry name" value="Haloacid dehalogenase-like hydrolase domain-containing protein 1A"/>
    <property type="match status" value="1"/>
</dbReference>
<dbReference type="AlphaFoldDB" id="D8RYS4"/>
<dbReference type="eggNOG" id="KOG2914">
    <property type="taxonomic scope" value="Eukaryota"/>
</dbReference>
<dbReference type="SUPFAM" id="SSF82114">
    <property type="entry name" value="Riboflavin kinase-like"/>
    <property type="match status" value="1"/>
</dbReference>
<dbReference type="UniPathway" id="UPA00276">
    <property type="reaction ID" value="UER00406"/>
</dbReference>
<name>D8RYS4_SELML</name>
<dbReference type="GO" id="GO:0005524">
    <property type="term" value="F:ATP binding"/>
    <property type="evidence" value="ECO:0007669"/>
    <property type="project" value="UniProtKB-KW"/>
</dbReference>
<comment type="pathway">
    <text evidence="1">Cofactor biosynthesis; FMN biosynthesis; FMN from riboflavin (ATP route): step 1/1.</text>
</comment>
<evidence type="ECO:0000256" key="3">
    <source>
        <dbReference type="ARBA" id="ARBA00022630"/>
    </source>
</evidence>
<dbReference type="KEGG" id="smo:SELMODRAFT_105011"/>
<dbReference type="PRINTS" id="PR00413">
    <property type="entry name" value="HADHALOGNASE"/>
</dbReference>
<reference evidence="9 10" key="1">
    <citation type="journal article" date="2011" name="Science">
        <title>The Selaginella genome identifies genetic changes associated with the evolution of vascular plants.</title>
        <authorList>
            <person name="Banks J.A."/>
            <person name="Nishiyama T."/>
            <person name="Hasebe M."/>
            <person name="Bowman J.L."/>
            <person name="Gribskov M."/>
            <person name="dePamphilis C."/>
            <person name="Albert V.A."/>
            <person name="Aono N."/>
            <person name="Aoyama T."/>
            <person name="Ambrose B.A."/>
            <person name="Ashton N.W."/>
            <person name="Axtell M.J."/>
            <person name="Barker E."/>
            <person name="Barker M.S."/>
            <person name="Bennetzen J.L."/>
            <person name="Bonawitz N.D."/>
            <person name="Chapple C."/>
            <person name="Cheng C."/>
            <person name="Correa L.G."/>
            <person name="Dacre M."/>
            <person name="DeBarry J."/>
            <person name="Dreyer I."/>
            <person name="Elias M."/>
            <person name="Engstrom E.M."/>
            <person name="Estelle M."/>
            <person name="Feng L."/>
            <person name="Finet C."/>
            <person name="Floyd S.K."/>
            <person name="Frommer W.B."/>
            <person name="Fujita T."/>
            <person name="Gramzow L."/>
            <person name="Gutensohn M."/>
            <person name="Harholt J."/>
            <person name="Hattori M."/>
            <person name="Heyl A."/>
            <person name="Hirai T."/>
            <person name="Hiwatashi Y."/>
            <person name="Ishikawa M."/>
            <person name="Iwata M."/>
            <person name="Karol K.G."/>
            <person name="Koehler B."/>
            <person name="Kolukisaoglu U."/>
            <person name="Kubo M."/>
            <person name="Kurata T."/>
            <person name="Lalonde S."/>
            <person name="Li K."/>
            <person name="Li Y."/>
            <person name="Litt A."/>
            <person name="Lyons E."/>
            <person name="Manning G."/>
            <person name="Maruyama T."/>
            <person name="Michael T.P."/>
            <person name="Mikami K."/>
            <person name="Miyazaki S."/>
            <person name="Morinaga S."/>
            <person name="Murata T."/>
            <person name="Mueller-Roeber B."/>
            <person name="Nelson D.R."/>
            <person name="Obara M."/>
            <person name="Oguri Y."/>
            <person name="Olmstead R.G."/>
            <person name="Onodera N."/>
            <person name="Petersen B.L."/>
            <person name="Pils B."/>
            <person name="Prigge M."/>
            <person name="Rensing S.A."/>
            <person name="Riano-Pachon D.M."/>
            <person name="Roberts A.W."/>
            <person name="Sato Y."/>
            <person name="Scheller H.V."/>
            <person name="Schulz B."/>
            <person name="Schulz C."/>
            <person name="Shakirov E.V."/>
            <person name="Shibagaki N."/>
            <person name="Shinohara N."/>
            <person name="Shippen D.E."/>
            <person name="Soerensen I."/>
            <person name="Sotooka R."/>
            <person name="Sugimoto N."/>
            <person name="Sugita M."/>
            <person name="Sumikawa N."/>
            <person name="Tanurdzic M."/>
            <person name="Theissen G."/>
            <person name="Ulvskov P."/>
            <person name="Wakazuki S."/>
            <person name="Weng J.K."/>
            <person name="Willats W.W."/>
            <person name="Wipf D."/>
            <person name="Wolf P.G."/>
            <person name="Yang L."/>
            <person name="Zimmer A.D."/>
            <person name="Zhu Q."/>
            <person name="Mitros T."/>
            <person name="Hellsten U."/>
            <person name="Loque D."/>
            <person name="Otillar R."/>
            <person name="Salamov A."/>
            <person name="Schmutz J."/>
            <person name="Shapiro H."/>
            <person name="Lindquist E."/>
            <person name="Lucas S."/>
            <person name="Rokhsar D."/>
            <person name="Grigoriev I.V."/>
        </authorList>
    </citation>
    <scope>NUCLEOTIDE SEQUENCE [LARGE SCALE GENOMIC DNA]</scope>
</reference>
<dbReference type="InterPro" id="IPR023465">
    <property type="entry name" value="Riboflavin_kinase_dom_sf"/>
</dbReference>
<keyword evidence="3" id="KW-0285">Flavoprotein</keyword>
<evidence type="ECO:0000256" key="5">
    <source>
        <dbReference type="ARBA" id="ARBA00022679"/>
    </source>
</evidence>
<keyword evidence="6" id="KW-0547">Nucleotide-binding</keyword>
<keyword evidence="10" id="KW-1185">Reference proteome</keyword>
<dbReference type="GO" id="GO:0006771">
    <property type="term" value="P:riboflavin metabolic process"/>
    <property type="evidence" value="ECO:0000318"/>
    <property type="project" value="GO_Central"/>
</dbReference>
<dbReference type="InParanoid" id="D8RYS4"/>
<feature type="domain" description="Riboflavin kinase" evidence="8">
    <location>
        <begin position="227"/>
        <end position="357"/>
    </location>
</feature>
<dbReference type="EC" id="2.7.1.26" evidence="2"/>
<dbReference type="SFLD" id="SFLDG01135">
    <property type="entry name" value="C1.5.6:_HAD__Beta-PGM__Phospha"/>
    <property type="match status" value="1"/>
</dbReference>
<dbReference type="SFLD" id="SFLDS00003">
    <property type="entry name" value="Haloacid_Dehalogenase"/>
    <property type="match status" value="1"/>
</dbReference>
<dbReference type="Gramene" id="EFJ22483">
    <property type="protein sequence ID" value="EFJ22483"/>
    <property type="gene ID" value="SELMODRAFT_105011"/>
</dbReference>
<dbReference type="SFLD" id="SFLDG01129">
    <property type="entry name" value="C1.5:_HAD__Beta-PGM__Phosphata"/>
    <property type="match status" value="1"/>
</dbReference>
<evidence type="ECO:0000256" key="2">
    <source>
        <dbReference type="ARBA" id="ARBA00012105"/>
    </source>
</evidence>
<dbReference type="STRING" id="88036.D8RYS4"/>
<gene>
    <name evidence="9" type="ORF">SELMODRAFT_105011</name>
</gene>
<accession>D8RYS4</accession>
<dbReference type="Gene3D" id="3.40.50.1000">
    <property type="entry name" value="HAD superfamily/HAD-like"/>
    <property type="match status" value="1"/>
</dbReference>
<keyword evidence="7" id="KW-0067">ATP-binding</keyword>
<dbReference type="EMBL" id="GL377595">
    <property type="protein sequence ID" value="EFJ22483.1"/>
    <property type="molecule type" value="Genomic_DNA"/>
</dbReference>
<dbReference type="GO" id="GO:0009398">
    <property type="term" value="P:FMN biosynthetic process"/>
    <property type="evidence" value="ECO:0000318"/>
    <property type="project" value="GO_Central"/>
</dbReference>
<evidence type="ECO:0000256" key="4">
    <source>
        <dbReference type="ARBA" id="ARBA00022643"/>
    </source>
</evidence>
<sequence>MSNVIFDLDGTLLDTGGIVDEVCEEFLVAKYGKQWDGRNPEKRLGKKPLQAAAAIVEDYELPCTPEQFLAETVDLVRGRFRNAKALPGANRLLKHLVAHKIPIAIGSNSYRSFIAEKLAPHSGWAETFPVIVAGDEVQEPKPSPQIFLEAAKQLDATPSRCLVIEDSPTGITAGKAAGMKVVAVPSLPSKASRHLYASADHIISSLLDFKPELWGLPPFQDWIANALPIEPWYISGPVIRGFGRGSKVLGIPTANLPTGAFSKQLAEQVCGIYLGWARLSDKGVFKMVMSVGWNPYFDNAEKTVEPWLLHEFPEDFYGEELRLIVVGYIRPEANFSSLEDLINKIHEDGRIAKAALDVPPYSAFKEDKFLQQ</sequence>
<dbReference type="OMA" id="YGMQWDG"/>
<evidence type="ECO:0000256" key="1">
    <source>
        <dbReference type="ARBA" id="ARBA00005201"/>
    </source>
</evidence>
<dbReference type="InterPro" id="IPR015865">
    <property type="entry name" value="Riboflavin_kinase_bac/euk"/>
</dbReference>
<dbReference type="Proteomes" id="UP000001514">
    <property type="component" value="Unassembled WGS sequence"/>
</dbReference>
<dbReference type="FunFam" id="1.10.150.240:FF:000001">
    <property type="entry name" value="Haloacid dehalogenase-like hydrolase domain"/>
    <property type="match status" value="1"/>
</dbReference>
<keyword evidence="4" id="KW-0288">FMN</keyword>
<keyword evidence="5" id="KW-0808">Transferase</keyword>
<dbReference type="InterPro" id="IPR023198">
    <property type="entry name" value="PGP-like_dom2"/>
</dbReference>
<dbReference type="GO" id="GO:0008531">
    <property type="term" value="F:riboflavin kinase activity"/>
    <property type="evidence" value="ECO:0000318"/>
    <property type="project" value="GO_Central"/>
</dbReference>
<dbReference type="InterPro" id="IPR006439">
    <property type="entry name" value="HAD-SF_hydro_IA"/>
</dbReference>